<name>A0AB39VZQ2_9FLAO</name>
<dbReference type="EMBL" id="CP165625">
    <property type="protein sequence ID" value="XDU94253.1"/>
    <property type="molecule type" value="Genomic_DNA"/>
</dbReference>
<sequence>MKNNNLTIGILGGFVLGSYLGILFTQEKREIAKNKIVDNTNNLKKMVKHSTNILNDTISEKINSLKNQSQQLKENAIVLIEQEKTKLENIKDINKSVFL</sequence>
<evidence type="ECO:0000256" key="2">
    <source>
        <dbReference type="SAM" id="Phobius"/>
    </source>
</evidence>
<organism evidence="3">
    <name type="scientific">Flavobacterium sp. WC2409</name>
    <dbReference type="NCBI Taxonomy" id="3234139"/>
    <lineage>
        <taxon>Bacteria</taxon>
        <taxon>Pseudomonadati</taxon>
        <taxon>Bacteroidota</taxon>
        <taxon>Flavobacteriia</taxon>
        <taxon>Flavobacteriales</taxon>
        <taxon>Flavobacteriaceae</taxon>
        <taxon>Flavobacterium</taxon>
    </lineage>
</organism>
<feature type="coiled-coil region" evidence="1">
    <location>
        <begin position="55"/>
        <end position="82"/>
    </location>
</feature>
<keyword evidence="1" id="KW-0175">Coiled coil</keyword>
<evidence type="ECO:0000256" key="1">
    <source>
        <dbReference type="SAM" id="Coils"/>
    </source>
</evidence>
<reference evidence="3" key="1">
    <citation type="submission" date="2024-07" db="EMBL/GenBank/DDBJ databases">
        <authorList>
            <person name="Biller S.J."/>
        </authorList>
    </citation>
    <scope>NUCLEOTIDE SEQUENCE</scope>
    <source>
        <strain evidence="3">WC2409</strain>
    </source>
</reference>
<gene>
    <name evidence="3" type="ORF">AB3G34_10125</name>
</gene>
<keyword evidence="2" id="KW-1133">Transmembrane helix</keyword>
<dbReference type="AlphaFoldDB" id="A0AB39VZQ2"/>
<proteinExistence type="predicted"/>
<feature type="transmembrane region" description="Helical" evidence="2">
    <location>
        <begin position="6"/>
        <end position="25"/>
    </location>
</feature>
<keyword evidence="2" id="KW-0812">Transmembrane</keyword>
<evidence type="ECO:0008006" key="4">
    <source>
        <dbReference type="Google" id="ProtNLM"/>
    </source>
</evidence>
<protein>
    <recommendedName>
        <fullName evidence="4">YtxH domain-containing protein</fullName>
    </recommendedName>
</protein>
<dbReference type="RefSeq" id="WP_367771462.1">
    <property type="nucleotide sequence ID" value="NZ_CP165625.1"/>
</dbReference>
<accession>A0AB39VZQ2</accession>
<keyword evidence="2" id="KW-0472">Membrane</keyword>
<evidence type="ECO:0000313" key="3">
    <source>
        <dbReference type="EMBL" id="XDU94253.1"/>
    </source>
</evidence>